<gene>
    <name evidence="1" type="ORF">FHL15_005578</name>
</gene>
<dbReference type="AlphaFoldDB" id="A0A553I074"/>
<protein>
    <submittedName>
        <fullName evidence="1">Uncharacterized protein</fullName>
    </submittedName>
</protein>
<evidence type="ECO:0000313" key="1">
    <source>
        <dbReference type="EMBL" id="TRX93606.1"/>
    </source>
</evidence>
<sequence length="773" mass="89315">MDRSTTPPPPGPFSPLHNFALDPFQRPLSPWAARYEVTRENYLHSLDEFRHSNYAPEYPRLDARYHADDPDRRHKFHGFRRGLHEDRLLYSEFQQRHELKIYSWQIGTLNRYVCFGPKFPKILGGHSRVRDDKNDPSSIIAAIHRLTGVSYANNDEALLAVYQFERIKVDESKWFRFFRKSRWWDPDQGDEPALGLRWSVDDPKVWEQLRIILELANRMLSSLVNDEHDWLRTILFGRLDYWANFRDDAPFEGARILLSREADRLACQSKKIRSFFDMYPVLPDWRFRLEEICRQARWTFKDDPGSGIMGLTDPARAGLMAVDVTYLRLLVGDKITLSESGKGDWNNYLEPQNDVRPEAEPFVDYDGEAEIGWAFEKAVFGGIIQDAPGFTVPINIHYITWPGFRGNNKINLNHYSFSPHYKFKTWRIPSTWASTLLSSSFWDNPTIQRKSDNRFHNAQLFVSHTLNTEPAPNTWGLVAVDRNVTDTSDLEKELIKEWDERTNLWIDLRQGWFDVAQDRWWSTPWSETGLRPGLKSFAKAFKDHDEIGCAVEANNFASILPWDNAGSFLPSLPPYDNKAWVYSATGLLMLAACPMRKTVLTKASSESLLVKGGTIRPSVFAQGDEEAQVIERRPIKTTDDEITIGPAVVGNPFRGVPRSYAVTQFDYINMLSDLIQHFGILGSTVCGPWLFEIMRVGRFLQQERARLATEYPTDHETKWASLWDFDAPEYVSSDVQGQDTDQLWVRWDGNANMYRAADLQEPPPPHADPHRGN</sequence>
<keyword evidence="2" id="KW-1185">Reference proteome</keyword>
<accession>A0A553I074</accession>
<reference evidence="2" key="1">
    <citation type="submission" date="2019-06" db="EMBL/GenBank/DDBJ databases">
        <title>Draft genome sequence of the griseofulvin-producing fungus Xylaria cubensis strain G536.</title>
        <authorList>
            <person name="Mead M.E."/>
            <person name="Raja H.A."/>
            <person name="Steenwyk J.L."/>
            <person name="Knowles S.L."/>
            <person name="Oberlies N.H."/>
            <person name="Rokas A."/>
        </authorList>
    </citation>
    <scope>NUCLEOTIDE SEQUENCE [LARGE SCALE GENOMIC DNA]</scope>
    <source>
        <strain evidence="2">G536</strain>
    </source>
</reference>
<dbReference type="STRING" id="2512241.A0A553I074"/>
<proteinExistence type="predicted"/>
<name>A0A553I074_9PEZI</name>
<dbReference type="OrthoDB" id="10254945at2759"/>
<evidence type="ECO:0000313" key="2">
    <source>
        <dbReference type="Proteomes" id="UP000319160"/>
    </source>
</evidence>
<comment type="caution">
    <text evidence="1">The sequence shown here is derived from an EMBL/GenBank/DDBJ whole genome shotgun (WGS) entry which is preliminary data.</text>
</comment>
<organism evidence="1 2">
    <name type="scientific">Xylaria flabelliformis</name>
    <dbReference type="NCBI Taxonomy" id="2512241"/>
    <lineage>
        <taxon>Eukaryota</taxon>
        <taxon>Fungi</taxon>
        <taxon>Dikarya</taxon>
        <taxon>Ascomycota</taxon>
        <taxon>Pezizomycotina</taxon>
        <taxon>Sordariomycetes</taxon>
        <taxon>Xylariomycetidae</taxon>
        <taxon>Xylariales</taxon>
        <taxon>Xylariaceae</taxon>
        <taxon>Xylaria</taxon>
    </lineage>
</organism>
<dbReference type="Proteomes" id="UP000319160">
    <property type="component" value="Unassembled WGS sequence"/>
</dbReference>
<dbReference type="EMBL" id="VFLP01000028">
    <property type="protein sequence ID" value="TRX93606.1"/>
    <property type="molecule type" value="Genomic_DNA"/>
</dbReference>